<dbReference type="STRING" id="1416806.CAL12_26865"/>
<dbReference type="Gene3D" id="3.40.50.970">
    <property type="match status" value="1"/>
</dbReference>
<dbReference type="SUPFAM" id="SSF52518">
    <property type="entry name" value="Thiamin diphosphate-binding fold (THDP-binding)"/>
    <property type="match status" value="1"/>
</dbReference>
<dbReference type="PANTHER" id="PTHR43825:SF5">
    <property type="entry name" value="HYPOTHETICAL TRANSKETOLASE FAMILY PROTEIN"/>
    <property type="match status" value="1"/>
</dbReference>
<keyword evidence="3" id="KW-1185">Reference proteome</keyword>
<dbReference type="OrthoDB" id="8732661at2"/>
<dbReference type="KEGG" id="bgv:CAL12_26865"/>
<protein>
    <submittedName>
        <fullName evidence="2">Transketolase</fullName>
    </submittedName>
</protein>
<dbReference type="InterPro" id="IPR009014">
    <property type="entry name" value="Transketo_C/PFOR_II"/>
</dbReference>
<proteinExistence type="predicted"/>
<dbReference type="AlphaFoldDB" id="A0A1W6YT42"/>
<name>A0A1W6YT42_9BORD</name>
<dbReference type="CDD" id="cd07033">
    <property type="entry name" value="TPP_PYR_DXS_TK_like"/>
    <property type="match status" value="1"/>
</dbReference>
<dbReference type="InterPro" id="IPR005475">
    <property type="entry name" value="Transketolase-like_Pyr-bd"/>
</dbReference>
<evidence type="ECO:0000313" key="2">
    <source>
        <dbReference type="EMBL" id="ARP84079.1"/>
    </source>
</evidence>
<dbReference type="InterPro" id="IPR029061">
    <property type="entry name" value="THDP-binding"/>
</dbReference>
<evidence type="ECO:0000259" key="1">
    <source>
        <dbReference type="SMART" id="SM00861"/>
    </source>
</evidence>
<gene>
    <name evidence="2" type="ORF">CAL12_26865</name>
</gene>
<dbReference type="RefSeq" id="WP_086067402.1">
    <property type="nucleotide sequence ID" value="NZ_CP021108.1"/>
</dbReference>
<dbReference type="Gene3D" id="3.40.50.920">
    <property type="match status" value="1"/>
</dbReference>
<dbReference type="SMART" id="SM00861">
    <property type="entry name" value="Transket_pyr"/>
    <property type="match status" value="1"/>
</dbReference>
<reference evidence="2 3" key="1">
    <citation type="submission" date="2017-05" db="EMBL/GenBank/DDBJ databases">
        <title>Complete and WGS of Bordetella genogroups.</title>
        <authorList>
            <person name="Spilker T."/>
            <person name="LiPuma J."/>
        </authorList>
    </citation>
    <scope>NUCLEOTIDE SEQUENCE [LARGE SCALE GENOMIC DNA]</scope>
    <source>
        <strain evidence="2 3">AU19157</strain>
    </source>
</reference>
<dbReference type="Pfam" id="PF02779">
    <property type="entry name" value="Transket_pyr"/>
    <property type="match status" value="1"/>
</dbReference>
<dbReference type="InterPro" id="IPR051157">
    <property type="entry name" value="PDH/Transketolase"/>
</dbReference>
<feature type="domain" description="Transketolase-like pyrimidine-binding" evidence="1">
    <location>
        <begin position="1"/>
        <end position="162"/>
    </location>
</feature>
<dbReference type="Proteomes" id="UP000194151">
    <property type="component" value="Chromosome"/>
</dbReference>
<dbReference type="PANTHER" id="PTHR43825">
    <property type="entry name" value="PYRUVATE DEHYDROGENASE E1 COMPONENT"/>
    <property type="match status" value="1"/>
</dbReference>
<sequence length="303" mass="32975">MRKQLCDALVERSADERMVFLTGDLGFMALEPLQKAMGRRFINGGVAEQNLISVAAALAREGLAPWVYSIAPFLYARPFEQIRNDICFHDLPVKLVGNGGGYGYGVMGPTHHAIEDYGVLLTLPNMSVYVPVFDEDVAAVVDEAGGHAGPAYLRMGRGEPPSGYAVPAYGAWRQLVQGDGPVVVAVGPLAGTYIAACQDRPVETRPNLWALAELPIARHRIPESMLAQIRERDALVVAEEHVRQGSAAADLMLSLSSLGVLVGRFRHLHARAHNYGRYGSQTYLRRESGLDVSTLISVVDELR</sequence>
<organism evidence="2 3">
    <name type="scientific">Bordetella genomosp. 8</name>
    <dbReference type="NCBI Taxonomy" id="1416806"/>
    <lineage>
        <taxon>Bacteria</taxon>
        <taxon>Pseudomonadati</taxon>
        <taxon>Pseudomonadota</taxon>
        <taxon>Betaproteobacteria</taxon>
        <taxon>Burkholderiales</taxon>
        <taxon>Alcaligenaceae</taxon>
        <taxon>Bordetella</taxon>
    </lineage>
</organism>
<accession>A0A1W6YT42</accession>
<dbReference type="EMBL" id="CP021108">
    <property type="protein sequence ID" value="ARP84079.1"/>
    <property type="molecule type" value="Genomic_DNA"/>
</dbReference>
<evidence type="ECO:0000313" key="3">
    <source>
        <dbReference type="Proteomes" id="UP000194151"/>
    </source>
</evidence>